<sequence length="379" mass="40967">MIVAAFLRWTETARTQDRARAAAALAKAYIGGRMRPEEKQAAQIGMTYLLDDPAPQVRLALAEALAREACAPRAIMMSLAEDQMEIACPVILFSPVLTDGDLVDIAGRGTTETRALVASRGNVSVSVAAALAEIGDAAEIEVLLENPAARFTARTLKRIADRHGRDEGVRARLLDRADLSAETRQLLVQYVAEALIGSDLVLGAIGERRLERIAREASDAASIALLSDVHGEELNRLIEHLQTAGRLTPAFLMHSLCAGRTDFFSAALSAISGMDERRVRSILATGRFHAVRALIEATGIARDVSAIFVEAIVQWREIFQAPADYHLENIAHRIVGKFRMSSELSDAGAALLDLVERLAIAEERRLARDYASGIALAAA</sequence>
<dbReference type="PIRSF" id="PIRSF035865">
    <property type="entry name" value="UCP035865"/>
    <property type="match status" value="1"/>
</dbReference>
<accession>A0A4S8P768</accession>
<dbReference type="RefSeq" id="WP_136597102.1">
    <property type="nucleotide sequence ID" value="NZ_STGV01000001.1"/>
</dbReference>
<proteinExistence type="predicted"/>
<dbReference type="InterPro" id="IPR019285">
    <property type="entry name" value="DUF2336"/>
</dbReference>
<comment type="caution">
    <text evidence="1">The sequence shown here is derived from an EMBL/GenBank/DDBJ whole genome shotgun (WGS) entry which is preliminary data.</text>
</comment>
<organism evidence="1 2">
    <name type="scientific">Peteryoungia ipomoeae</name>
    <dbReference type="NCBI Taxonomy" id="1210932"/>
    <lineage>
        <taxon>Bacteria</taxon>
        <taxon>Pseudomonadati</taxon>
        <taxon>Pseudomonadota</taxon>
        <taxon>Alphaproteobacteria</taxon>
        <taxon>Hyphomicrobiales</taxon>
        <taxon>Rhizobiaceae</taxon>
        <taxon>Peteryoungia</taxon>
    </lineage>
</organism>
<gene>
    <name evidence="1" type="ORF">FAA97_03360</name>
</gene>
<name>A0A4S8P768_9HYPH</name>
<dbReference type="AlphaFoldDB" id="A0A4S8P768"/>
<dbReference type="Pfam" id="PF10098">
    <property type="entry name" value="DUF2336"/>
    <property type="match status" value="1"/>
</dbReference>
<dbReference type="OrthoDB" id="9798569at2"/>
<keyword evidence="2" id="KW-1185">Reference proteome</keyword>
<protein>
    <submittedName>
        <fullName evidence="1">DUF2336 domain-containing protein</fullName>
    </submittedName>
</protein>
<dbReference type="EMBL" id="STGV01000001">
    <property type="protein sequence ID" value="THV25255.1"/>
    <property type="molecule type" value="Genomic_DNA"/>
</dbReference>
<dbReference type="InterPro" id="IPR014598">
    <property type="entry name" value="UCP035865"/>
</dbReference>
<reference evidence="1 2" key="1">
    <citation type="submission" date="2019-04" db="EMBL/GenBank/DDBJ databases">
        <title>Genome sequence of strain shin9-1.</title>
        <authorList>
            <person name="Gao J."/>
            <person name="Sun J."/>
        </authorList>
    </citation>
    <scope>NUCLEOTIDE SEQUENCE [LARGE SCALE GENOMIC DNA]</scope>
    <source>
        <strain evidence="2">shin9-1</strain>
    </source>
</reference>
<dbReference type="Proteomes" id="UP000308828">
    <property type="component" value="Unassembled WGS sequence"/>
</dbReference>
<evidence type="ECO:0000313" key="1">
    <source>
        <dbReference type="EMBL" id="THV25255.1"/>
    </source>
</evidence>
<evidence type="ECO:0000313" key="2">
    <source>
        <dbReference type="Proteomes" id="UP000308828"/>
    </source>
</evidence>